<reference evidence="2" key="1">
    <citation type="submission" date="2021-12" db="EMBL/GenBank/DDBJ databases">
        <title>Discovery of the Pendulisporaceae a myxobacterial family with distinct sporulation behavior and unique specialized metabolism.</title>
        <authorList>
            <person name="Garcia R."/>
            <person name="Popoff A."/>
            <person name="Bader C.D."/>
            <person name="Loehr J."/>
            <person name="Walesch S."/>
            <person name="Walt C."/>
            <person name="Boldt J."/>
            <person name="Bunk B."/>
            <person name="Haeckl F.J.F.P.J."/>
            <person name="Gunesch A.P."/>
            <person name="Birkelbach J."/>
            <person name="Nuebel U."/>
            <person name="Pietschmann T."/>
            <person name="Bach T."/>
            <person name="Mueller R."/>
        </authorList>
    </citation>
    <scope>NUCLEOTIDE SEQUENCE</scope>
    <source>
        <strain evidence="2">MSr11367</strain>
    </source>
</reference>
<feature type="compositionally biased region" description="Basic and acidic residues" evidence="1">
    <location>
        <begin position="224"/>
        <end position="233"/>
    </location>
</feature>
<dbReference type="InterPro" id="IPR019089">
    <property type="entry name" value="Cas_GSU0054"/>
</dbReference>
<proteinExistence type="predicted"/>
<protein>
    <submittedName>
        <fullName evidence="2">Type I-U CRISPR-associated protein Csb2</fullName>
    </submittedName>
</protein>
<dbReference type="RefSeq" id="WP_394838701.1">
    <property type="nucleotide sequence ID" value="NZ_CP089929.1"/>
</dbReference>
<name>A0ABZ2LGL3_9BACT</name>
<keyword evidence="3" id="KW-1185">Reference proteome</keyword>
<evidence type="ECO:0000313" key="2">
    <source>
        <dbReference type="EMBL" id="WXB09028.1"/>
    </source>
</evidence>
<gene>
    <name evidence="2" type="primary">csb2</name>
    <name evidence="2" type="ORF">LVJ94_17565</name>
</gene>
<dbReference type="NCBIfam" id="TIGR02165">
    <property type="entry name" value="cas5_6_GSU0054"/>
    <property type="match status" value="1"/>
</dbReference>
<dbReference type="Proteomes" id="UP001374803">
    <property type="component" value="Chromosome"/>
</dbReference>
<evidence type="ECO:0000313" key="3">
    <source>
        <dbReference type="Proteomes" id="UP001374803"/>
    </source>
</evidence>
<dbReference type="EMBL" id="CP089983">
    <property type="protein sequence ID" value="WXB09028.1"/>
    <property type="molecule type" value="Genomic_DNA"/>
</dbReference>
<feature type="region of interest" description="Disordered" evidence="1">
    <location>
        <begin position="206"/>
        <end position="233"/>
    </location>
</feature>
<accession>A0ABZ2LGL3</accession>
<sequence>MLILRFHFPGGRYHATPWGAHVNEGLVEWPPSPWRLLRALIAVGFARHGWTEVPAAARTLLERLSETSPTMHLPPSSASHTRHYMPSFSGKTARVFDAFTYVGDGALVMTWDIALTNEEQALLDSLLAAMPYLGRAESWVDAARIESLPSGLEPCITSETCPGPDVERVLLLAPETPAAYAYWRAAAFEREVNRLLQGRIADSEEKSKLATTTKPRKNGFSLRTKQDRDPEPVPLTKKELATVNELFPKDIIDVLLIDTKRLQADGWSQPPGTRWLAYWRPVDALCASPRPSSPMTRRQRPTTALLALASDTKNGHALPPMSDALWRMEAMHDTLVRLSSRDGETVSPVFSGREHGQPIPMHRHATLLPLNLGRSRGRIDHVLIHAPMGFDEDAVSALSRISFTYAKGLPRIFVTLAGLGKKTDFAELVSLVRSSNAFQTTTPFVPPRFVKKRGKDTLEEQVQAELERRGLPRALRVEILPESSIQFRTFRKVRQAADRAPPMRLGVAVRLAFAQLVEGPIALGYGSHFGLGCFQPSESSSKRELSDGRAIMA</sequence>
<evidence type="ECO:0000256" key="1">
    <source>
        <dbReference type="SAM" id="MobiDB-lite"/>
    </source>
</evidence>
<organism evidence="2 3">
    <name type="scientific">Pendulispora rubella</name>
    <dbReference type="NCBI Taxonomy" id="2741070"/>
    <lineage>
        <taxon>Bacteria</taxon>
        <taxon>Pseudomonadati</taxon>
        <taxon>Myxococcota</taxon>
        <taxon>Myxococcia</taxon>
        <taxon>Myxococcales</taxon>
        <taxon>Sorangiineae</taxon>
        <taxon>Pendulisporaceae</taxon>
        <taxon>Pendulispora</taxon>
    </lineage>
</organism>